<reference evidence="3 4" key="1">
    <citation type="submission" date="2020-08" db="EMBL/GenBank/DDBJ databases">
        <title>Genomic Encyclopedia of Type Strains, Phase IV (KMG-IV): sequencing the most valuable type-strain genomes for metagenomic binning, comparative biology and taxonomic classification.</title>
        <authorList>
            <person name="Goeker M."/>
        </authorList>
    </citation>
    <scope>NUCLEOTIDE SEQUENCE [LARGE SCALE GENOMIC DNA]</scope>
    <source>
        <strain evidence="3 4">DSM 12027</strain>
    </source>
</reference>
<name>A0ABR6NLH2_9DEIO</name>
<dbReference type="Proteomes" id="UP000629870">
    <property type="component" value="Unassembled WGS sequence"/>
</dbReference>
<keyword evidence="1" id="KW-0560">Oxidoreductase</keyword>
<dbReference type="Pfam" id="PF00106">
    <property type="entry name" value="adh_short"/>
    <property type="match status" value="1"/>
</dbReference>
<dbReference type="SUPFAM" id="SSF51735">
    <property type="entry name" value="NAD(P)-binding Rossmann-fold domains"/>
    <property type="match status" value="1"/>
</dbReference>
<dbReference type="PRINTS" id="PR00081">
    <property type="entry name" value="GDHRDH"/>
</dbReference>
<dbReference type="Gene3D" id="3.40.50.720">
    <property type="entry name" value="NAD(P)-binding Rossmann-like Domain"/>
    <property type="match status" value="1"/>
</dbReference>
<evidence type="ECO:0000256" key="2">
    <source>
        <dbReference type="RuleBase" id="RU000363"/>
    </source>
</evidence>
<comment type="caution">
    <text evidence="3">The sequence shown here is derived from an EMBL/GenBank/DDBJ whole genome shotgun (WGS) entry which is preliminary data.</text>
</comment>
<dbReference type="InterPro" id="IPR036291">
    <property type="entry name" value="NAD(P)-bd_dom_sf"/>
</dbReference>
<evidence type="ECO:0000313" key="3">
    <source>
        <dbReference type="EMBL" id="MBB6014852.1"/>
    </source>
</evidence>
<organism evidence="3 4">
    <name type="scientific">Deinococcus radiopugnans ATCC 19172</name>
    <dbReference type="NCBI Taxonomy" id="585398"/>
    <lineage>
        <taxon>Bacteria</taxon>
        <taxon>Thermotogati</taxon>
        <taxon>Deinococcota</taxon>
        <taxon>Deinococci</taxon>
        <taxon>Deinococcales</taxon>
        <taxon>Deinococcaceae</taxon>
        <taxon>Deinococcus</taxon>
    </lineage>
</organism>
<dbReference type="EMBL" id="JACHEW010000001">
    <property type="protein sequence ID" value="MBB6014852.1"/>
    <property type="molecule type" value="Genomic_DNA"/>
</dbReference>
<evidence type="ECO:0000256" key="1">
    <source>
        <dbReference type="ARBA" id="ARBA00023002"/>
    </source>
</evidence>
<accession>A0ABR6NLH2</accession>
<dbReference type="CDD" id="cd05327">
    <property type="entry name" value="retinol-DH_like_SDR_c_like"/>
    <property type="match status" value="1"/>
</dbReference>
<dbReference type="RefSeq" id="WP_211344175.1">
    <property type="nucleotide sequence ID" value="NZ_JACHEW010000001.1"/>
</dbReference>
<proteinExistence type="inferred from homology"/>
<comment type="similarity">
    <text evidence="2">Belongs to the short-chain dehydrogenases/reductases (SDR) family.</text>
</comment>
<protein>
    <submittedName>
        <fullName evidence="3">NAD(P)-dependent dehydrogenase (Short-subunit alcohol dehydrogenase family)</fullName>
    </submittedName>
</protein>
<keyword evidence="4" id="KW-1185">Reference proteome</keyword>
<dbReference type="PRINTS" id="PR00080">
    <property type="entry name" value="SDRFAMILY"/>
</dbReference>
<sequence>MTPSDNTQSMRGRSVLVTGATGGIGLETARELARRGAAVTVLGRNPEKTARVAAEIGAAGTLLADLAEMGQVRQVAAEFRDRVGSLDVLVNNAGAFYTTRQESREGVELTWALNHLAPFLLTRELLPLLRAGNAPRVVTVSSGAHVMGRIRFDDPEFRRGFGGWAAYGQSKLANILFTRELARRESWLQANTLHPGFVSTGFGQDSALFGQFSRLGITPEQGAQTSIHLAADPILVSGRYFVESREALPAPQALDDGAALRLWHLSEAYVGEEAPLPPKTAQSGQPVPH</sequence>
<dbReference type="PANTHER" id="PTHR43157:SF31">
    <property type="entry name" value="PHOSPHATIDYLINOSITOL-GLYCAN BIOSYNTHESIS CLASS F PROTEIN"/>
    <property type="match status" value="1"/>
</dbReference>
<dbReference type="PANTHER" id="PTHR43157">
    <property type="entry name" value="PHOSPHATIDYLINOSITOL-GLYCAN BIOSYNTHESIS CLASS F PROTEIN-RELATED"/>
    <property type="match status" value="1"/>
</dbReference>
<dbReference type="InterPro" id="IPR002347">
    <property type="entry name" value="SDR_fam"/>
</dbReference>
<evidence type="ECO:0000313" key="4">
    <source>
        <dbReference type="Proteomes" id="UP000629870"/>
    </source>
</evidence>
<gene>
    <name evidence="3" type="ORF">HNQ04_000076</name>
</gene>